<keyword evidence="1" id="KW-0812">Transmembrane</keyword>
<dbReference type="CDD" id="cd01610">
    <property type="entry name" value="PAP2_like"/>
    <property type="match status" value="1"/>
</dbReference>
<accession>A0A9E5DIH0</accession>
<feature type="transmembrane region" description="Helical" evidence="1">
    <location>
        <begin position="204"/>
        <end position="219"/>
    </location>
</feature>
<dbReference type="SMART" id="SM00014">
    <property type="entry name" value="acidPPc"/>
    <property type="match status" value="1"/>
</dbReference>
<reference evidence="3" key="1">
    <citation type="submission" date="2022-12" db="EMBL/GenBank/DDBJ databases">
        <title>Reclassification of two methanogenic archaea species isolated from the Kolyma lowland permafrost.</title>
        <authorList>
            <person name="Trubitsyn V.E."/>
            <person name="Rivkina E.M."/>
            <person name="Shcherbakova V.A."/>
        </authorList>
    </citation>
    <scope>NUCLEOTIDE SEQUENCE</scope>
    <source>
        <strain evidence="3">M2</strain>
    </source>
</reference>
<dbReference type="InterPro" id="IPR036938">
    <property type="entry name" value="PAP2/HPO_sf"/>
</dbReference>
<name>A0A9E5DIH0_9EURY</name>
<dbReference type="PANTHER" id="PTHR14969">
    <property type="entry name" value="SPHINGOSINE-1-PHOSPHATE PHOSPHOHYDROLASE"/>
    <property type="match status" value="1"/>
</dbReference>
<feature type="domain" description="Phosphatidic acid phosphatase type 2/haloperoxidase" evidence="2">
    <location>
        <begin position="64"/>
        <end position="185"/>
    </location>
</feature>
<feature type="transmembrane region" description="Helical" evidence="1">
    <location>
        <begin position="64"/>
        <end position="88"/>
    </location>
</feature>
<dbReference type="Proteomes" id="UP001068021">
    <property type="component" value="Unassembled WGS sequence"/>
</dbReference>
<organism evidence="3 4">
    <name type="scientific">Methanobacterium veterum</name>
    <dbReference type="NCBI Taxonomy" id="408577"/>
    <lineage>
        <taxon>Archaea</taxon>
        <taxon>Methanobacteriati</taxon>
        <taxon>Methanobacteriota</taxon>
        <taxon>Methanomada group</taxon>
        <taxon>Methanobacteria</taxon>
        <taxon>Methanobacteriales</taxon>
        <taxon>Methanobacteriaceae</taxon>
        <taxon>Methanobacterium</taxon>
    </lineage>
</organism>
<feature type="transmembrane region" description="Helical" evidence="1">
    <location>
        <begin position="33"/>
        <end position="52"/>
    </location>
</feature>
<evidence type="ECO:0000313" key="3">
    <source>
        <dbReference type="EMBL" id="MCZ3366851.1"/>
    </source>
</evidence>
<protein>
    <submittedName>
        <fullName evidence="3">Phosphatase PAP2 family protein</fullName>
    </submittedName>
</protein>
<evidence type="ECO:0000313" key="4">
    <source>
        <dbReference type="Proteomes" id="UP001068021"/>
    </source>
</evidence>
<dbReference type="PANTHER" id="PTHR14969:SF13">
    <property type="entry name" value="AT30094P"/>
    <property type="match status" value="1"/>
</dbReference>
<dbReference type="AlphaFoldDB" id="A0A9E5DIH0"/>
<proteinExistence type="predicted"/>
<keyword evidence="1" id="KW-0472">Membrane</keyword>
<evidence type="ECO:0000256" key="1">
    <source>
        <dbReference type="SAM" id="Phobius"/>
    </source>
</evidence>
<dbReference type="SUPFAM" id="SSF48317">
    <property type="entry name" value="Acid phosphatase/Vanadium-dependent haloperoxidase"/>
    <property type="match status" value="1"/>
</dbReference>
<dbReference type="Gene3D" id="1.20.144.10">
    <property type="entry name" value="Phosphatidic acid phosphatase type 2/haloperoxidase"/>
    <property type="match status" value="1"/>
</dbReference>
<feature type="transmembrane region" description="Helical" evidence="1">
    <location>
        <begin position="142"/>
        <end position="164"/>
    </location>
</feature>
<dbReference type="InterPro" id="IPR000326">
    <property type="entry name" value="PAP2/HPO"/>
</dbReference>
<dbReference type="Pfam" id="PF01569">
    <property type="entry name" value="PAP2"/>
    <property type="match status" value="1"/>
</dbReference>
<dbReference type="EMBL" id="JAPVER010000020">
    <property type="protein sequence ID" value="MCZ3366851.1"/>
    <property type="molecule type" value="Genomic_DNA"/>
</dbReference>
<feature type="transmembrane region" description="Helical" evidence="1">
    <location>
        <begin position="170"/>
        <end position="192"/>
    </location>
</feature>
<sequence length="220" mass="25269">MIAYLTPNFNHWFLLNFNSLRTDPLFASLCYYYTYYMLYAIIPLVLIFYLAAFKVNKLKKYRMVLFLAFITLAIGIPILDIIKLYSAVPRPWILYLDINSLYHGRGTSFPSGHAFQAFAGTLPIIICFLTSDGYFKRNNIKIALAILLLIFAISLSFSRILAGMHFLTDVLFGIGLAMFLMVLLAVLLKWLLDTGNLNLKNEKWHALVFTILIVLDLIYL</sequence>
<evidence type="ECO:0000259" key="2">
    <source>
        <dbReference type="SMART" id="SM00014"/>
    </source>
</evidence>
<keyword evidence="4" id="KW-1185">Reference proteome</keyword>
<comment type="caution">
    <text evidence="3">The sequence shown here is derived from an EMBL/GenBank/DDBJ whole genome shotgun (WGS) entry which is preliminary data.</text>
</comment>
<dbReference type="RefSeq" id="WP_245611211.1">
    <property type="nucleotide sequence ID" value="NZ_JAPVER010000020.1"/>
</dbReference>
<keyword evidence="1" id="KW-1133">Transmembrane helix</keyword>
<gene>
    <name evidence="3" type="ORF">O3H54_13265</name>
</gene>
<feature type="transmembrane region" description="Helical" evidence="1">
    <location>
        <begin position="108"/>
        <end position="130"/>
    </location>
</feature>